<name>A0A964TCU2_9FLAO</name>
<dbReference type="Proteomes" id="UP000667650">
    <property type="component" value="Unassembled WGS sequence"/>
</dbReference>
<dbReference type="EMBL" id="JAAABI010000003">
    <property type="protein sequence ID" value="NAY92480.1"/>
    <property type="molecule type" value="Genomic_DNA"/>
</dbReference>
<gene>
    <name evidence="4 7" type="primary">kynU</name>
    <name evidence="7" type="ORF">GTQ34_11165</name>
</gene>
<keyword evidence="2 4" id="KW-0378">Hydrolase</keyword>
<dbReference type="GO" id="GO:0043420">
    <property type="term" value="P:anthranilate metabolic process"/>
    <property type="evidence" value="ECO:0007669"/>
    <property type="project" value="TreeGrafter"/>
</dbReference>
<dbReference type="RefSeq" id="WP_166523895.1">
    <property type="nucleotide sequence ID" value="NZ_JAAABI010000003.1"/>
</dbReference>
<dbReference type="GO" id="GO:0009435">
    <property type="term" value="P:NAD+ biosynthetic process"/>
    <property type="evidence" value="ECO:0007669"/>
    <property type="project" value="UniProtKB-UniRule"/>
</dbReference>
<protein>
    <recommendedName>
        <fullName evidence="4 5">Kynureninase</fullName>
        <ecNumber evidence="4 5">3.7.1.3</ecNumber>
    </recommendedName>
    <alternativeName>
        <fullName evidence="4">L-kynurenine hydrolase</fullName>
    </alternativeName>
</protein>
<comment type="caution">
    <text evidence="7">The sequence shown here is derived from an EMBL/GenBank/DDBJ whole genome shotgun (WGS) entry which is preliminary data.</text>
</comment>
<dbReference type="AlphaFoldDB" id="A0A964TCU2"/>
<sequence length="424" mass="48593">MTFQNTLECAQELDAADPLSKYRKEFHYPQVNGKDVIYFTGNSLGLQPKCTQKFVDDVMKDWRELAVEGHFYADKPWWDYHERLAEGLGKVVGAHPEEISVMNTLTVNLHLLMVSFYRPTNKRYKILCEEKAFPSDQYMLQSQVKYHGLDPKDAIVEVKKRPGEHYWRTEDVVHKIKEVGDELALVLIGGVNYYNGQVFNMKTITQAGKSVGAFVGWDLAHAVGNVDLKLHDWGVDFAAWCSYKYMNSGPGNASGIFVRQKHLGKKDIPRFEGWWGTKKETRFLMQPEFDPIETADAWQLSNPPILSLAPYLASLELFDEVGMQALIQKQQNLTAFLEFVLYEVDKEVESTFEIITPEERGCQLSVFLHGEGRAIFDYLMKEGVIVDWREPNVIRLAPAPFYCSFTDMFNFGQILKQGILQKSA</sequence>
<feature type="binding site" evidence="4">
    <location>
        <position position="243"/>
    </location>
    <ligand>
        <name>pyridoxal 5'-phosphate</name>
        <dbReference type="ChEBI" id="CHEBI:597326"/>
    </ligand>
</feature>
<comment type="catalytic activity">
    <reaction evidence="6">
        <text>3-hydroxy-L-kynurenine + H2O = 3-hydroxyanthranilate + L-alanine + H(+)</text>
        <dbReference type="Rhea" id="RHEA:25143"/>
        <dbReference type="ChEBI" id="CHEBI:15377"/>
        <dbReference type="ChEBI" id="CHEBI:15378"/>
        <dbReference type="ChEBI" id="CHEBI:36559"/>
        <dbReference type="ChEBI" id="CHEBI:57972"/>
        <dbReference type="ChEBI" id="CHEBI:58125"/>
        <dbReference type="EC" id="3.7.1.3"/>
    </reaction>
</comment>
<feature type="modified residue" description="N6-(pyridoxal phosphate)lysine" evidence="4">
    <location>
        <position position="244"/>
    </location>
</feature>
<comment type="pathway">
    <text evidence="4 6">Cofactor biosynthesis; NAD(+) biosynthesis; quinolinate from L-kynurenine: step 2/3.</text>
</comment>
<feature type="binding site" evidence="4">
    <location>
        <position position="302"/>
    </location>
    <ligand>
        <name>pyridoxal 5'-phosphate</name>
        <dbReference type="ChEBI" id="CHEBI:597326"/>
    </ligand>
</feature>
<evidence type="ECO:0000256" key="4">
    <source>
        <dbReference type="HAMAP-Rule" id="MF_01970"/>
    </source>
</evidence>
<dbReference type="GO" id="GO:0097053">
    <property type="term" value="P:L-kynurenine catabolic process"/>
    <property type="evidence" value="ECO:0007669"/>
    <property type="project" value="UniProtKB-UniRule"/>
</dbReference>
<dbReference type="Pfam" id="PF22580">
    <property type="entry name" value="KYNU_C"/>
    <property type="match status" value="1"/>
</dbReference>
<feature type="binding site" evidence="4">
    <location>
        <position position="105"/>
    </location>
    <ligand>
        <name>pyridoxal 5'-phosphate</name>
        <dbReference type="ChEBI" id="CHEBI:597326"/>
    </ligand>
</feature>
<dbReference type="InterPro" id="IPR010111">
    <property type="entry name" value="Kynureninase"/>
</dbReference>
<comment type="caution">
    <text evidence="4">Lacks conserved residue(s) required for the propagation of feature annotation.</text>
</comment>
<organism evidence="7 8">
    <name type="scientific">Flagellimonas ochracea</name>
    <dbReference type="NCBI Taxonomy" id="2696472"/>
    <lineage>
        <taxon>Bacteria</taxon>
        <taxon>Pseudomonadati</taxon>
        <taxon>Bacteroidota</taxon>
        <taxon>Flavobacteriia</taxon>
        <taxon>Flavobacteriales</taxon>
        <taxon>Flavobacteriaceae</taxon>
        <taxon>Flagellimonas</taxon>
    </lineage>
</organism>
<reference evidence="7" key="1">
    <citation type="submission" date="2020-01" db="EMBL/GenBank/DDBJ databases">
        <title>Muricauda ochracea sp. nov., isolated from a tidal flat of Garorim bay in Korea.</title>
        <authorList>
            <person name="Kim D."/>
            <person name="Yoo Y."/>
            <person name="Kim J.-J."/>
        </authorList>
    </citation>
    <scope>NUCLEOTIDE SEQUENCE</scope>
    <source>
        <strain evidence="7">JGD-17</strain>
    </source>
</reference>
<keyword evidence="1 4" id="KW-0662">Pyridine nucleotide biosynthesis</keyword>
<comment type="pathway">
    <text evidence="4 6">Amino-acid degradation; L-kynurenine degradation; L-alanine and anthranilate from L-kynurenine: step 1/1.</text>
</comment>
<comment type="similarity">
    <text evidence="4 6">Belongs to the kynureninase family.</text>
</comment>
<feature type="binding site" evidence="4">
    <location>
        <begin position="133"/>
        <end position="136"/>
    </location>
    <ligand>
        <name>pyridoxal 5'-phosphate</name>
        <dbReference type="ChEBI" id="CHEBI:597326"/>
    </ligand>
</feature>
<dbReference type="GO" id="GO:0030170">
    <property type="term" value="F:pyridoxal phosphate binding"/>
    <property type="evidence" value="ECO:0007669"/>
    <property type="project" value="UniProtKB-UniRule"/>
</dbReference>
<dbReference type="SUPFAM" id="SSF53383">
    <property type="entry name" value="PLP-dependent transferases"/>
    <property type="match status" value="1"/>
</dbReference>
<keyword evidence="3 4" id="KW-0663">Pyridoxal phosphate</keyword>
<evidence type="ECO:0000256" key="3">
    <source>
        <dbReference type="ARBA" id="ARBA00022898"/>
    </source>
</evidence>
<comment type="cofactor">
    <cofactor evidence="4 6">
        <name>pyridoxal 5'-phosphate</name>
        <dbReference type="ChEBI" id="CHEBI:597326"/>
    </cofactor>
</comment>
<dbReference type="GO" id="GO:0019441">
    <property type="term" value="P:L-tryptophan catabolic process to kynurenine"/>
    <property type="evidence" value="ECO:0007669"/>
    <property type="project" value="TreeGrafter"/>
</dbReference>
<evidence type="ECO:0000313" key="7">
    <source>
        <dbReference type="EMBL" id="NAY92480.1"/>
    </source>
</evidence>
<dbReference type="GO" id="GO:0005737">
    <property type="term" value="C:cytoplasm"/>
    <property type="evidence" value="ECO:0007669"/>
    <property type="project" value="UniProtKB-UniRule"/>
</dbReference>
<dbReference type="Gene3D" id="3.40.640.10">
    <property type="entry name" value="Type I PLP-dependent aspartate aminotransferase-like (Major domain)"/>
    <property type="match status" value="1"/>
</dbReference>
<feature type="binding site" evidence="4">
    <location>
        <position position="274"/>
    </location>
    <ligand>
        <name>pyridoxal 5'-phosphate</name>
        <dbReference type="ChEBI" id="CHEBI:597326"/>
    </ligand>
</feature>
<feature type="binding site" evidence="4">
    <location>
        <position position="218"/>
    </location>
    <ligand>
        <name>pyridoxal 5'-phosphate</name>
        <dbReference type="ChEBI" id="CHEBI:597326"/>
    </ligand>
</feature>
<evidence type="ECO:0000256" key="2">
    <source>
        <dbReference type="ARBA" id="ARBA00022801"/>
    </source>
</evidence>
<dbReference type="FunFam" id="3.40.640.10:FF:000031">
    <property type="entry name" value="Kynureninase"/>
    <property type="match status" value="1"/>
</dbReference>
<dbReference type="InterPro" id="IPR015424">
    <property type="entry name" value="PyrdxlP-dep_Trfase"/>
</dbReference>
<dbReference type="PANTHER" id="PTHR14084:SF0">
    <property type="entry name" value="KYNURENINASE"/>
    <property type="match status" value="1"/>
</dbReference>
<dbReference type="GO" id="GO:0030429">
    <property type="term" value="F:kynureninase activity"/>
    <property type="evidence" value="ECO:0007669"/>
    <property type="project" value="UniProtKB-UniRule"/>
</dbReference>
<dbReference type="HAMAP" id="MF_01970">
    <property type="entry name" value="Kynureninase"/>
    <property type="match status" value="1"/>
</dbReference>
<dbReference type="PIRSF" id="PIRSF038800">
    <property type="entry name" value="KYNU"/>
    <property type="match status" value="1"/>
</dbReference>
<evidence type="ECO:0000256" key="1">
    <source>
        <dbReference type="ARBA" id="ARBA00022642"/>
    </source>
</evidence>
<evidence type="ECO:0000256" key="6">
    <source>
        <dbReference type="PIRNR" id="PIRNR038800"/>
    </source>
</evidence>
<dbReference type="InterPro" id="IPR015421">
    <property type="entry name" value="PyrdxlP-dep_Trfase_major"/>
</dbReference>
<dbReference type="Gene3D" id="3.90.1150.10">
    <property type="entry name" value="Aspartate Aminotransferase, domain 1"/>
    <property type="match status" value="1"/>
</dbReference>
<evidence type="ECO:0000256" key="5">
    <source>
        <dbReference type="NCBIfam" id="TIGR01814"/>
    </source>
</evidence>
<comment type="subunit">
    <text evidence="4 6">Homodimer.</text>
</comment>
<dbReference type="GO" id="GO:0019805">
    <property type="term" value="P:quinolinate biosynthetic process"/>
    <property type="evidence" value="ECO:0007669"/>
    <property type="project" value="UniProtKB-UniRule"/>
</dbReference>
<comment type="function">
    <text evidence="4 6">Catalyzes the cleavage of L-kynurenine (L-Kyn) and L-3-hydroxykynurenine (L-3OHKyn) into anthranilic acid (AA) and 3-hydroxyanthranilic acid (3-OHAA), respectively.</text>
</comment>
<keyword evidence="8" id="KW-1185">Reference proteome</keyword>
<comment type="catalytic activity">
    <reaction evidence="4 6">
        <text>L-kynurenine + H2O = anthranilate + L-alanine + H(+)</text>
        <dbReference type="Rhea" id="RHEA:16813"/>
        <dbReference type="ChEBI" id="CHEBI:15377"/>
        <dbReference type="ChEBI" id="CHEBI:15378"/>
        <dbReference type="ChEBI" id="CHEBI:16567"/>
        <dbReference type="ChEBI" id="CHEBI:57959"/>
        <dbReference type="ChEBI" id="CHEBI:57972"/>
        <dbReference type="EC" id="3.7.1.3"/>
    </reaction>
</comment>
<dbReference type="InterPro" id="IPR015422">
    <property type="entry name" value="PyrdxlP-dep_Trfase_small"/>
</dbReference>
<dbReference type="NCBIfam" id="TIGR01814">
    <property type="entry name" value="kynureninase"/>
    <property type="match status" value="1"/>
</dbReference>
<dbReference type="EC" id="3.7.1.3" evidence="4 5"/>
<proteinExistence type="inferred from homology"/>
<feature type="binding site" evidence="4">
    <location>
        <position position="106"/>
    </location>
    <ligand>
        <name>pyridoxal 5'-phosphate</name>
        <dbReference type="ChEBI" id="CHEBI:597326"/>
    </ligand>
</feature>
<feature type="binding site" evidence="4">
    <location>
        <position position="221"/>
    </location>
    <ligand>
        <name>pyridoxal 5'-phosphate</name>
        <dbReference type="ChEBI" id="CHEBI:597326"/>
    </ligand>
</feature>
<evidence type="ECO:0000313" key="8">
    <source>
        <dbReference type="Proteomes" id="UP000667650"/>
    </source>
</evidence>
<dbReference type="PANTHER" id="PTHR14084">
    <property type="entry name" value="KYNURENINASE"/>
    <property type="match status" value="1"/>
</dbReference>
<accession>A0A964TCU2</accession>